<feature type="domain" description="GGDEF" evidence="3">
    <location>
        <begin position="369"/>
        <end position="502"/>
    </location>
</feature>
<reference evidence="4 5" key="1">
    <citation type="submission" date="2021-07" db="EMBL/GenBank/DDBJ databases">
        <authorList>
            <person name="So Y."/>
        </authorList>
    </citation>
    <scope>NUCLEOTIDE SEQUENCE [LARGE SCALE GENOMIC DNA]</scope>
    <source>
        <strain evidence="4 5">Y3S6</strain>
    </source>
</reference>
<keyword evidence="5" id="KW-1185">Reference proteome</keyword>
<dbReference type="InterPro" id="IPR035919">
    <property type="entry name" value="EAL_sf"/>
</dbReference>
<name>A0ABS6ZJT6_9GAMM</name>
<dbReference type="Gene3D" id="3.30.70.270">
    <property type="match status" value="1"/>
</dbReference>
<dbReference type="Gene3D" id="3.30.450.20">
    <property type="entry name" value="PAS domain"/>
    <property type="match status" value="1"/>
</dbReference>
<feature type="transmembrane region" description="Helical" evidence="1">
    <location>
        <begin position="27"/>
        <end position="48"/>
    </location>
</feature>
<dbReference type="EMBL" id="JAHYCA010000001">
    <property type="protein sequence ID" value="MBW6390321.1"/>
    <property type="molecule type" value="Genomic_DNA"/>
</dbReference>
<organism evidence="4 5">
    <name type="scientific">Billgrantia antri</name>
    <dbReference type="NCBI Taxonomy" id="2846777"/>
    <lineage>
        <taxon>Bacteria</taxon>
        <taxon>Pseudomonadati</taxon>
        <taxon>Pseudomonadota</taxon>
        <taxon>Gammaproteobacteria</taxon>
        <taxon>Oceanospirillales</taxon>
        <taxon>Halomonadaceae</taxon>
        <taxon>Billgrantia</taxon>
    </lineage>
</organism>
<dbReference type="SMART" id="SM00052">
    <property type="entry name" value="EAL"/>
    <property type="match status" value="1"/>
</dbReference>
<dbReference type="RefSeq" id="WP_219790765.1">
    <property type="nucleotide sequence ID" value="NZ_JAHYCA010000001.1"/>
</dbReference>
<evidence type="ECO:0000259" key="3">
    <source>
        <dbReference type="PROSITE" id="PS50887"/>
    </source>
</evidence>
<comment type="caution">
    <text evidence="4">The sequence shown here is derived from an EMBL/GenBank/DDBJ whole genome shotgun (WGS) entry which is preliminary data.</text>
</comment>
<dbReference type="InterPro" id="IPR052155">
    <property type="entry name" value="Biofilm_reg_signaling"/>
</dbReference>
<keyword evidence="1" id="KW-0812">Transmembrane</keyword>
<protein>
    <submittedName>
        <fullName evidence="4">EAL domain-containing protein</fullName>
    </submittedName>
</protein>
<dbReference type="InterPro" id="IPR043128">
    <property type="entry name" value="Rev_trsase/Diguanyl_cyclase"/>
</dbReference>
<dbReference type="InterPro" id="IPR001633">
    <property type="entry name" value="EAL_dom"/>
</dbReference>
<keyword evidence="1" id="KW-0472">Membrane</keyword>
<dbReference type="CDD" id="cd01948">
    <property type="entry name" value="EAL"/>
    <property type="match status" value="1"/>
</dbReference>
<evidence type="ECO:0000256" key="1">
    <source>
        <dbReference type="SAM" id="Phobius"/>
    </source>
</evidence>
<dbReference type="SMART" id="SM00267">
    <property type="entry name" value="GGDEF"/>
    <property type="match status" value="1"/>
</dbReference>
<dbReference type="Gene3D" id="3.20.20.450">
    <property type="entry name" value="EAL domain"/>
    <property type="match status" value="1"/>
</dbReference>
<feature type="transmembrane region" description="Helical" evidence="1">
    <location>
        <begin position="292"/>
        <end position="311"/>
    </location>
</feature>
<feature type="domain" description="EAL" evidence="2">
    <location>
        <begin position="511"/>
        <end position="765"/>
    </location>
</feature>
<proteinExistence type="predicted"/>
<dbReference type="Proteomes" id="UP000769617">
    <property type="component" value="Unassembled WGS sequence"/>
</dbReference>
<dbReference type="Pfam" id="PF00563">
    <property type="entry name" value="EAL"/>
    <property type="match status" value="1"/>
</dbReference>
<dbReference type="Pfam" id="PF00990">
    <property type="entry name" value="GGDEF"/>
    <property type="match status" value="1"/>
</dbReference>
<accession>A0ABS6ZJT6</accession>
<dbReference type="NCBIfam" id="TIGR00254">
    <property type="entry name" value="GGDEF"/>
    <property type="match status" value="1"/>
</dbReference>
<dbReference type="CDD" id="cd01949">
    <property type="entry name" value="GGDEF"/>
    <property type="match status" value="1"/>
</dbReference>
<dbReference type="PANTHER" id="PTHR44757:SF2">
    <property type="entry name" value="BIOFILM ARCHITECTURE MAINTENANCE PROTEIN MBAA"/>
    <property type="match status" value="1"/>
</dbReference>
<sequence>MTEPTPHPPAADASRRHWLHQLVEPGVLFPGLALLTLTAIWLVTLDLVEREYTAAEQRAAALTADLAETYEAQVVRALREIDTTLKLVRYSLDERPPQRVLDELGQQGMLPPTLLFEVRISDAAGNVIASTHPSSAPQSVITAAEGEGMQVALPRQQASGADSQLAFSRRLTTADEPAPAVVSVLVSAAHFVSGYELDTLGVQGVLAVAGEEDTFLVRRTGDTIHTGEPVDYANLVNGSGALGDPAQLRVNEWDDVHRYLVARALFEFPVAIVVGLSRSEQMAAASALQRDYYWRALLVTLAFLVVLTMLGRLSWKLRRAQASVLEERLDHARRAEYLAFHDNLTELPNRAYFSRLLTHGMQHARRYDKHLALLFLDLDRFKAINDSLGHDAGDELLQEVSLRLGRAVRESDTVARLGGDEFVVLLPEIHDQEQVHQVANKILAAISAPFTLAGQEFRITVSIGIALYPADGEDEQTLMKHADVAMYHAKEEGKNNAQFYSEQLKSDSLERLALESSLRKALERREFRLYYQSKLDMATGRVIGMEALLRWQHPELGLILPKQFIPLAEENGLIIPIGRWVIHTACRQNIAWQQAGFPALSMAVNLSARQFLDDGLPGDIKSALQATGMPPQLLEVEITESMMMVDMPRAVSVLQELRTIGVRIAIDDFGTGYSSLSKLQALPLDTIKIDGSFIHDLLDNAVDRSLTEAIIDLGKRLGLTVVAEGVESAEQIAYLRRHACDQVQGFYMHEPQPADEAAISLQRRIDNVFPC</sequence>
<evidence type="ECO:0000259" key="2">
    <source>
        <dbReference type="PROSITE" id="PS50883"/>
    </source>
</evidence>
<dbReference type="SUPFAM" id="SSF141868">
    <property type="entry name" value="EAL domain-like"/>
    <property type="match status" value="1"/>
</dbReference>
<dbReference type="PANTHER" id="PTHR44757">
    <property type="entry name" value="DIGUANYLATE CYCLASE DGCP"/>
    <property type="match status" value="1"/>
</dbReference>
<gene>
    <name evidence="4" type="ORF">KPL81_03965</name>
</gene>
<dbReference type="InterPro" id="IPR000160">
    <property type="entry name" value="GGDEF_dom"/>
</dbReference>
<keyword evidence="1" id="KW-1133">Transmembrane helix</keyword>
<dbReference type="PROSITE" id="PS50887">
    <property type="entry name" value="GGDEF"/>
    <property type="match status" value="1"/>
</dbReference>
<dbReference type="SUPFAM" id="SSF55073">
    <property type="entry name" value="Nucleotide cyclase"/>
    <property type="match status" value="1"/>
</dbReference>
<evidence type="ECO:0000313" key="4">
    <source>
        <dbReference type="EMBL" id="MBW6390321.1"/>
    </source>
</evidence>
<dbReference type="PROSITE" id="PS50883">
    <property type="entry name" value="EAL"/>
    <property type="match status" value="1"/>
</dbReference>
<evidence type="ECO:0000313" key="5">
    <source>
        <dbReference type="Proteomes" id="UP000769617"/>
    </source>
</evidence>
<dbReference type="InterPro" id="IPR029787">
    <property type="entry name" value="Nucleotide_cyclase"/>
</dbReference>